<evidence type="ECO:0000313" key="3">
    <source>
        <dbReference type="Proteomes" id="UP000015241"/>
    </source>
</evidence>
<gene>
    <name evidence="2" type="ORF">FOMPIDRAFT_98519</name>
</gene>
<sequence>MESLTIRPLKRKDSDFTADSPTKRVRTTDDGQAVPSPTSSQDAESPDSQLNVAHEVDARPDVNDREDSGEQGKPTELEELVENDSSDEDDVGNEPYAQDDDETSGEERDLDDDSEEEGDADSGGKGEDKAQSKPAAPDDNEEDDYLLLDQYNAGDLTRPDEHYADWESREYEKGLADKYQDVWGKAQNSLLSRRLTDLFDDKGIWHSRRIDSVTNVAWDKKEATALREHEWARQWLGDSDVAEEKWGSRILYPHAPSVRVQPLRRLSIAYRGEFLPRSRLSKRIYPESNSPPPADTQASEAVSSDVKTADDAAATTSKSIPDDLVEDRRVRASEPNTPRHHHNATYEPGHTWQDSEPLMWEMMTAMPLPL</sequence>
<reference evidence="2 3" key="1">
    <citation type="journal article" date="2012" name="Science">
        <title>The Paleozoic origin of enzymatic lignin decomposition reconstructed from 31 fungal genomes.</title>
        <authorList>
            <person name="Floudas D."/>
            <person name="Binder M."/>
            <person name="Riley R."/>
            <person name="Barry K."/>
            <person name="Blanchette R.A."/>
            <person name="Henrissat B."/>
            <person name="Martinez A.T."/>
            <person name="Otillar R."/>
            <person name="Spatafora J.W."/>
            <person name="Yadav J.S."/>
            <person name="Aerts A."/>
            <person name="Benoit I."/>
            <person name="Boyd A."/>
            <person name="Carlson A."/>
            <person name="Copeland A."/>
            <person name="Coutinho P.M."/>
            <person name="de Vries R.P."/>
            <person name="Ferreira P."/>
            <person name="Findley K."/>
            <person name="Foster B."/>
            <person name="Gaskell J."/>
            <person name="Glotzer D."/>
            <person name="Gorecki P."/>
            <person name="Heitman J."/>
            <person name="Hesse C."/>
            <person name="Hori C."/>
            <person name="Igarashi K."/>
            <person name="Jurgens J.A."/>
            <person name="Kallen N."/>
            <person name="Kersten P."/>
            <person name="Kohler A."/>
            <person name="Kuees U."/>
            <person name="Kumar T.K.A."/>
            <person name="Kuo A."/>
            <person name="LaButti K."/>
            <person name="Larrondo L.F."/>
            <person name="Lindquist E."/>
            <person name="Ling A."/>
            <person name="Lombard V."/>
            <person name="Lucas S."/>
            <person name="Lundell T."/>
            <person name="Martin R."/>
            <person name="McLaughlin D.J."/>
            <person name="Morgenstern I."/>
            <person name="Morin E."/>
            <person name="Murat C."/>
            <person name="Nagy L.G."/>
            <person name="Nolan M."/>
            <person name="Ohm R.A."/>
            <person name="Patyshakuliyeva A."/>
            <person name="Rokas A."/>
            <person name="Ruiz-Duenas F.J."/>
            <person name="Sabat G."/>
            <person name="Salamov A."/>
            <person name="Samejima M."/>
            <person name="Schmutz J."/>
            <person name="Slot J.C."/>
            <person name="St John F."/>
            <person name="Stenlid J."/>
            <person name="Sun H."/>
            <person name="Sun S."/>
            <person name="Syed K."/>
            <person name="Tsang A."/>
            <person name="Wiebenga A."/>
            <person name="Young D."/>
            <person name="Pisabarro A."/>
            <person name="Eastwood D.C."/>
            <person name="Martin F."/>
            <person name="Cullen D."/>
            <person name="Grigoriev I.V."/>
            <person name="Hibbett D.S."/>
        </authorList>
    </citation>
    <scope>NUCLEOTIDE SEQUENCE</scope>
    <source>
        <strain evidence="3">FP-58527</strain>
    </source>
</reference>
<feature type="compositionally biased region" description="Basic and acidic residues" evidence="1">
    <location>
        <begin position="122"/>
        <end position="131"/>
    </location>
</feature>
<dbReference type="Proteomes" id="UP000015241">
    <property type="component" value="Unassembled WGS sequence"/>
</dbReference>
<dbReference type="InParanoid" id="S8EY37"/>
<proteinExistence type="predicted"/>
<feature type="region of interest" description="Disordered" evidence="1">
    <location>
        <begin position="283"/>
        <end position="352"/>
    </location>
</feature>
<feature type="region of interest" description="Disordered" evidence="1">
    <location>
        <begin position="1"/>
        <end position="165"/>
    </location>
</feature>
<feature type="compositionally biased region" description="Basic and acidic residues" evidence="1">
    <location>
        <begin position="54"/>
        <end position="76"/>
    </location>
</feature>
<feature type="compositionally biased region" description="Acidic residues" evidence="1">
    <location>
        <begin position="77"/>
        <end position="120"/>
    </location>
</feature>
<keyword evidence="3" id="KW-1185">Reference proteome</keyword>
<feature type="compositionally biased region" description="Low complexity" evidence="1">
    <location>
        <begin position="301"/>
        <end position="319"/>
    </location>
</feature>
<evidence type="ECO:0000256" key="1">
    <source>
        <dbReference type="SAM" id="MobiDB-lite"/>
    </source>
</evidence>
<dbReference type="AlphaFoldDB" id="S8EY37"/>
<feature type="compositionally biased region" description="Polar residues" evidence="1">
    <location>
        <begin position="35"/>
        <end position="51"/>
    </location>
</feature>
<protein>
    <submittedName>
        <fullName evidence="2">Uncharacterized protein</fullName>
    </submittedName>
</protein>
<name>S8EY37_FOMSC</name>
<dbReference type="HOGENOM" id="CLU_748095_0_0_1"/>
<accession>S8EY37</accession>
<evidence type="ECO:0000313" key="2">
    <source>
        <dbReference type="EMBL" id="EPS94510.1"/>
    </source>
</evidence>
<dbReference type="OrthoDB" id="10582599at2759"/>
<dbReference type="EMBL" id="KE504230">
    <property type="protein sequence ID" value="EPS94510.1"/>
    <property type="molecule type" value="Genomic_DNA"/>
</dbReference>
<organism evidence="2 3">
    <name type="scientific">Fomitopsis schrenkii</name>
    <name type="common">Brown rot fungus</name>
    <dbReference type="NCBI Taxonomy" id="2126942"/>
    <lineage>
        <taxon>Eukaryota</taxon>
        <taxon>Fungi</taxon>
        <taxon>Dikarya</taxon>
        <taxon>Basidiomycota</taxon>
        <taxon>Agaricomycotina</taxon>
        <taxon>Agaricomycetes</taxon>
        <taxon>Polyporales</taxon>
        <taxon>Fomitopsis</taxon>
    </lineage>
</organism>